<evidence type="ECO:0000313" key="15">
    <source>
        <dbReference type="Proteomes" id="UP001161247"/>
    </source>
</evidence>
<evidence type="ECO:0000256" key="3">
    <source>
        <dbReference type="ARBA" id="ARBA00008894"/>
    </source>
</evidence>
<keyword evidence="9" id="KW-0611">Plant defense</keyword>
<evidence type="ECO:0000256" key="10">
    <source>
        <dbReference type="ARBA" id="ARBA00022840"/>
    </source>
</evidence>
<comment type="subcellular location">
    <subcellularLocation>
        <location evidence="2">Cytoplasm</location>
    </subcellularLocation>
</comment>
<dbReference type="FunFam" id="1.10.10.10:FF:000322">
    <property type="entry name" value="Probable disease resistance protein At1g63360"/>
    <property type="match status" value="2"/>
</dbReference>
<dbReference type="InterPro" id="IPR032675">
    <property type="entry name" value="LRR_dom_sf"/>
</dbReference>
<evidence type="ECO:0000259" key="11">
    <source>
        <dbReference type="Pfam" id="PF00931"/>
    </source>
</evidence>
<dbReference type="InterPro" id="IPR058922">
    <property type="entry name" value="WHD_DRP"/>
</dbReference>
<keyword evidence="8" id="KW-0547">Nucleotide-binding</keyword>
<feature type="domain" description="Disease resistance protein winged helix" evidence="12">
    <location>
        <begin position="1831"/>
        <end position="1901"/>
    </location>
</feature>
<feature type="domain" description="NB-ARC" evidence="11">
    <location>
        <begin position="1580"/>
        <end position="1747"/>
    </location>
</feature>
<dbReference type="GO" id="GO:0005737">
    <property type="term" value="C:cytoplasm"/>
    <property type="evidence" value="ECO:0007669"/>
    <property type="project" value="UniProtKB-SubCell"/>
</dbReference>
<dbReference type="SUPFAM" id="SSF52540">
    <property type="entry name" value="P-loop containing nucleoside triphosphate hydrolases"/>
    <property type="match status" value="2"/>
</dbReference>
<feature type="domain" description="Disease resistance R13L4/SHOC-2-like LRR" evidence="13">
    <location>
        <begin position="390"/>
        <end position="655"/>
    </location>
</feature>
<gene>
    <name evidence="14" type="ORF">OLC1_LOCUS23740</name>
</gene>
<dbReference type="GO" id="GO:0043531">
    <property type="term" value="F:ADP binding"/>
    <property type="evidence" value="ECO:0007669"/>
    <property type="project" value="InterPro"/>
</dbReference>
<dbReference type="PANTHER" id="PTHR23155:SF1152">
    <property type="entry name" value="AAA+ ATPASE DOMAIN-CONTAINING PROTEIN"/>
    <property type="match status" value="1"/>
</dbReference>
<dbReference type="Proteomes" id="UP001161247">
    <property type="component" value="Chromosome 9"/>
</dbReference>
<comment type="function">
    <text evidence="1">Confers resistance to late blight (Phytophthora infestans) races carrying the avirulence gene Avr1. Resistance proteins guard the plant against pathogens that contain an appropriate avirulence protein via an indirect interaction with this avirulence protein. That triggers a defense system including the hypersensitive response, which restricts the pathogen growth.</text>
</comment>
<feature type="domain" description="Disease resistance R13L4/SHOC-2-like LRR" evidence="13">
    <location>
        <begin position="1989"/>
        <end position="2181"/>
    </location>
</feature>
<evidence type="ECO:0000256" key="9">
    <source>
        <dbReference type="ARBA" id="ARBA00022821"/>
    </source>
</evidence>
<dbReference type="PRINTS" id="PR00364">
    <property type="entry name" value="DISEASERSIST"/>
</dbReference>
<dbReference type="GO" id="GO:0005524">
    <property type="term" value="F:ATP binding"/>
    <property type="evidence" value="ECO:0007669"/>
    <property type="project" value="UniProtKB-KW"/>
</dbReference>
<keyword evidence="5" id="KW-0433">Leucine-rich repeat</keyword>
<protein>
    <submittedName>
        <fullName evidence="14">OLC1v1019177C1</fullName>
    </submittedName>
</protein>
<reference evidence="14" key="1">
    <citation type="submission" date="2023-03" db="EMBL/GenBank/DDBJ databases">
        <authorList>
            <person name="Julca I."/>
        </authorList>
    </citation>
    <scope>NUCLEOTIDE SEQUENCE</scope>
</reference>
<feature type="domain" description="NB-ARC" evidence="11">
    <location>
        <begin position="1"/>
        <end position="146"/>
    </location>
</feature>
<dbReference type="Pfam" id="PF23598">
    <property type="entry name" value="LRR_14"/>
    <property type="match status" value="2"/>
</dbReference>
<keyword evidence="4" id="KW-0963">Cytoplasm</keyword>
<organism evidence="14 15">
    <name type="scientific">Oldenlandia corymbosa var. corymbosa</name>
    <dbReference type="NCBI Taxonomy" id="529605"/>
    <lineage>
        <taxon>Eukaryota</taxon>
        <taxon>Viridiplantae</taxon>
        <taxon>Streptophyta</taxon>
        <taxon>Embryophyta</taxon>
        <taxon>Tracheophyta</taxon>
        <taxon>Spermatophyta</taxon>
        <taxon>Magnoliopsida</taxon>
        <taxon>eudicotyledons</taxon>
        <taxon>Gunneridae</taxon>
        <taxon>Pentapetalae</taxon>
        <taxon>asterids</taxon>
        <taxon>lamiids</taxon>
        <taxon>Gentianales</taxon>
        <taxon>Rubiaceae</taxon>
        <taxon>Rubioideae</taxon>
        <taxon>Spermacoceae</taxon>
        <taxon>Hedyotis-Oldenlandia complex</taxon>
        <taxon>Oldenlandia</taxon>
    </lineage>
</organism>
<dbReference type="EMBL" id="OX459126">
    <property type="protein sequence ID" value="CAI9117721.1"/>
    <property type="molecule type" value="Genomic_DNA"/>
</dbReference>
<evidence type="ECO:0000259" key="12">
    <source>
        <dbReference type="Pfam" id="PF23559"/>
    </source>
</evidence>
<evidence type="ECO:0000256" key="7">
    <source>
        <dbReference type="ARBA" id="ARBA00022737"/>
    </source>
</evidence>
<dbReference type="Gene3D" id="1.10.8.430">
    <property type="entry name" value="Helical domain of apoptotic protease-activating factors"/>
    <property type="match status" value="2"/>
</dbReference>
<evidence type="ECO:0000256" key="1">
    <source>
        <dbReference type="ARBA" id="ARBA00002074"/>
    </source>
</evidence>
<evidence type="ECO:0000259" key="13">
    <source>
        <dbReference type="Pfam" id="PF23598"/>
    </source>
</evidence>
<evidence type="ECO:0000256" key="8">
    <source>
        <dbReference type="ARBA" id="ARBA00022741"/>
    </source>
</evidence>
<dbReference type="Gene3D" id="3.40.50.300">
    <property type="entry name" value="P-loop containing nucleotide triphosphate hydrolases"/>
    <property type="match status" value="2"/>
</dbReference>
<dbReference type="FunFam" id="3.40.50.300:FF:001091">
    <property type="entry name" value="Probable disease resistance protein At1g61300"/>
    <property type="match status" value="1"/>
</dbReference>
<dbReference type="InterPro" id="IPR055414">
    <property type="entry name" value="LRR_R13L4/SHOC2-like"/>
</dbReference>
<dbReference type="InterPro" id="IPR044974">
    <property type="entry name" value="Disease_R_plants"/>
</dbReference>
<evidence type="ECO:0000313" key="14">
    <source>
        <dbReference type="EMBL" id="CAI9117721.1"/>
    </source>
</evidence>
<dbReference type="Pfam" id="PF23559">
    <property type="entry name" value="WHD_DRP"/>
    <property type="match status" value="2"/>
</dbReference>
<dbReference type="InterPro" id="IPR042197">
    <property type="entry name" value="Apaf_helical"/>
</dbReference>
<dbReference type="SUPFAM" id="SSF52058">
    <property type="entry name" value="L domain-like"/>
    <property type="match status" value="2"/>
</dbReference>
<dbReference type="Gene3D" id="1.10.10.10">
    <property type="entry name" value="Winged helix-like DNA-binding domain superfamily/Winged helix DNA-binding domain"/>
    <property type="match status" value="2"/>
</dbReference>
<name>A0AAV1EDR9_OLDCO</name>
<dbReference type="GO" id="GO:0051607">
    <property type="term" value="P:defense response to virus"/>
    <property type="evidence" value="ECO:0007669"/>
    <property type="project" value="UniProtKB-ARBA"/>
</dbReference>
<keyword evidence="7" id="KW-0677">Repeat</keyword>
<comment type="similarity">
    <text evidence="3">Belongs to the disease resistance NB-LRR family.</text>
</comment>
<feature type="domain" description="Disease resistance protein winged helix" evidence="12">
    <location>
        <begin position="231"/>
        <end position="301"/>
    </location>
</feature>
<evidence type="ECO:0000256" key="5">
    <source>
        <dbReference type="ARBA" id="ARBA00022614"/>
    </source>
</evidence>
<evidence type="ECO:0000256" key="6">
    <source>
        <dbReference type="ARBA" id="ARBA00022667"/>
    </source>
</evidence>
<dbReference type="PANTHER" id="PTHR23155">
    <property type="entry name" value="DISEASE RESISTANCE PROTEIN RP"/>
    <property type="match status" value="1"/>
</dbReference>
<accession>A0AAV1EDR9</accession>
<keyword evidence="15" id="KW-1185">Reference proteome</keyword>
<dbReference type="Pfam" id="PF00931">
    <property type="entry name" value="NB-ARC"/>
    <property type="match status" value="2"/>
</dbReference>
<dbReference type="InterPro" id="IPR002182">
    <property type="entry name" value="NB-ARC"/>
</dbReference>
<keyword evidence="10" id="KW-0067">ATP-binding</keyword>
<evidence type="ECO:0000256" key="4">
    <source>
        <dbReference type="ARBA" id="ARBA00022490"/>
    </source>
</evidence>
<dbReference type="GO" id="GO:0009626">
    <property type="term" value="P:plant-type hypersensitive response"/>
    <property type="evidence" value="ECO:0007669"/>
    <property type="project" value="UniProtKB-KW"/>
</dbReference>
<dbReference type="InterPro" id="IPR027417">
    <property type="entry name" value="P-loop_NTPase"/>
</dbReference>
<sequence length="2299" mass="264678">MPGIGKTTLARKVFNNQNVECHFHRRAWCTVSQAYSKRELLLELISHIDVRTDDINKLTDDDLMSKLRRCLLRNKYLIAMDDVWDTSAWNDLENCFPDDSNGNRILITSRYQDVASKVKPGSTTHFIRPFSDDESWELLRNKIFKGGDCPTELLEVGIEISQRCRGLPLAVVTIAGLLRMLEKNKVAWTKVLKSLSSEIISDAENPCKGIFELSYDNLPEYLKACFIYLGLFLEDKDIPVSKLIRFWMAEGFIPETKSKSLEEVAEDYLMELINRSLVTIYRKRSNGKVKTCRLHDLLRDMCRLKAKDENFEQFVTRCDEPYASFPDLEYDMELDSKNLLAPILLESYRLSFYVKRRHFINSRPSSQVARSLTFFASSDSEPKCPYDISFICHNFKLLRFLDLESIMAMSFPAEIGLMVQLRYLAVSGYMQSVPPSISNLWKLETFLVKGSQGKVILPETIWNMKRLRHLHVNHHVLFNLQGLDGDVGSSYLENLVSFSTPSLSCREDRWRILKRLPNLRKLRCIFWNSAEPSEKCSEFIRWNFLTHLESLKIICHGGAPHSRDFLLPQSLKKLTLSNFRLQENHLTVMGKLPNLRVLKLRAGAFEGQKWETREEEFEGLEFLELDTMNLVEWDASYDHFPRLEWLVIRNCKGLKAIPSDFAYIAALEKLEVHWCGQSVEDCTDDSDAGRPEPNCTLCYNGNVEYHQCFTVFSGSFTIEVVQKFIAYITFMKTLSWHCPEELWEVGIKIVQGLPLSVVMIAGLLKMLEQNKDTCSKVLKSLSSEIPENRDLGMPVMTSTNQITSSVIESFDSGWSFKLVRKTEKAIGVILLIHGSMSHTCYTDHLKSLEKSLSELKSYIDDEKEKSEGRKEHDDYCRWLDTLAEKINQLGQDWFFLQMLCSLLFCSYNAEEIMKVNRYDLWNICVGVADEILGHFDSCDDDIREKKFNPERSQKVLSLFSESQRKTDELIETKFRGVMKDLQVSAIRIGWWEELGSASSVLLPHIEVNLCFFNDLGSGSVVEENMVFLFSELKSICKYLTSVADTYIQVVNKRLFDVESVVLRIVCHSCNLWFNRKDHPETAKVSGTKIFNLLLEIVPTNLEFLNSILAPLEYKRGLSFFFDYLLAESDADLGSVIKSLVTFYIGNSRELLSEGEDEMPNIRRELLSVLAEAAGFSHPIMQRDFEKRGSSFLTHAFRKSPSPRALPSCSELQAKSCLLKAELCLKQQLHTSASMLFPDPHPISKFGTILDELRAFTKDFGENEKTDFVRQSLELAEELANEVESLHKSLLSKEKSDSLVKHPLLVCLFRILYFKADSFLADLLKSSDSSIAHQREQIHSLVEGLTYFKGLVQTRLESYPSGGDKTVITKIEGVARRITLLSYSYLTVDQEFEEIVRSLDQLLYEVNNIKAELTCIREPLAKFGFPKNFRSGFWDFLCRNIRELLIHDPESIRPVKHHIEEVLLHLDSLKSVLPKIKDMDFELGGESKDFGNHILNITYKLEYVVDSIEVDGHVQLQQSLWLQDLLNNIKLVNQQVRGKISEMSSANGNVEKFPKSSSWIAPRGNTPELNEILVDLVDEEKAIVDRLTRGSSQRDVVSIVGMPGIGKSTLARKVFNNPNVMCDFDRRAWCYVSQSYSKRELLLELLSHNDGLTKDISRLTDDDLLSELRRYLLKSKYLIVMDDIWDSAPWNDLEYILPDDGNGSRILITSRHQDVAINIKSDRKPHCLRPFSDDESWKLLKNKTFKGADCPDELLELGREIARQCQGLPLAVVTIACLLQKLENNKDSWIEISKSLSSEIIRDPENRCKEILEMSYRHLPEYLKACFIYLGVFLKDKDIPVSKLIRFWIAEGFIQGPWKSLEEVAEDYLTELIDRSLVNIHKTRSNGQVKTCRLHDLLRDLCHLKAKDENFQHFVSRNDAPYASFPDTEYDMEFDGKDLSSPVRLESYRVSFNVKRRHFINSRPSGLVTRSLTFFPSSDSEPKCPYDISFICHNFKLLRVLDLESIMAISFPLEIGLMVQLRYLAVSGYMQSIPPSISKLWKLETFVVKGLQGKVILPETIWIITRLRHLHVNSHVLINLQSPDEVVSSYSQLENLVSFSTPSLSCRDNRWQILKRLPNLRKLRCIFWQSGDSEESCHEFIRWNFLTLLETLKIICLGGTPNYADFLLPQCLKKLTLSNFCLQEIHLNVIGKLPNLRVLKLCASAFEGQKWEMQEEEFMELKFLELDSMSLVKWEASYDHLPSLEQLVLRNCKDLERIPFDFSGIVTLQKVEVHWCRQSVEESAKDIGNETPEIKVTIIR</sequence>
<proteinExistence type="inferred from homology"/>
<evidence type="ECO:0000256" key="2">
    <source>
        <dbReference type="ARBA" id="ARBA00004496"/>
    </source>
</evidence>
<keyword evidence="6" id="KW-0381">Hypersensitive response</keyword>
<dbReference type="InterPro" id="IPR036388">
    <property type="entry name" value="WH-like_DNA-bd_sf"/>
</dbReference>
<dbReference type="Gene3D" id="3.80.10.10">
    <property type="entry name" value="Ribonuclease Inhibitor"/>
    <property type="match status" value="2"/>
</dbReference>